<dbReference type="Pfam" id="PF00126">
    <property type="entry name" value="HTH_1"/>
    <property type="match status" value="1"/>
</dbReference>
<feature type="domain" description="HTH lysR-type" evidence="4">
    <location>
        <begin position="3"/>
        <end position="60"/>
    </location>
</feature>
<evidence type="ECO:0000256" key="3">
    <source>
        <dbReference type="ARBA" id="ARBA00023163"/>
    </source>
</evidence>
<organism evidence="5 6">
    <name type="scientific">Pseudomonas ekonensis</name>
    <dbReference type="NCBI Taxonomy" id="2842353"/>
    <lineage>
        <taxon>Bacteria</taxon>
        <taxon>Pseudomonadati</taxon>
        <taxon>Pseudomonadota</taxon>
        <taxon>Gammaproteobacteria</taxon>
        <taxon>Pseudomonadales</taxon>
        <taxon>Pseudomonadaceae</taxon>
        <taxon>Pseudomonas</taxon>
    </lineage>
</organism>
<evidence type="ECO:0000256" key="2">
    <source>
        <dbReference type="ARBA" id="ARBA00023125"/>
    </source>
</evidence>
<dbReference type="EMBL" id="JAHSTS010000001">
    <property type="protein sequence ID" value="MBV4458484.1"/>
    <property type="molecule type" value="Genomic_DNA"/>
</dbReference>
<keyword evidence="6" id="KW-1185">Reference proteome</keyword>
<keyword evidence="3" id="KW-0804">Transcription</keyword>
<dbReference type="PANTHER" id="PTHR30427">
    <property type="entry name" value="TRANSCRIPTIONAL ACTIVATOR PROTEIN LYSR"/>
    <property type="match status" value="1"/>
</dbReference>
<reference evidence="5 6" key="1">
    <citation type="submission" date="2021-06" db="EMBL/GenBank/DDBJ databases">
        <title>Updating the genus Pseudomonas: Description of 43 new species and partition of the Pseudomonas putida group.</title>
        <authorList>
            <person name="Girard L."/>
            <person name="Lood C."/>
            <person name="Vandamme P."/>
            <person name="Rokni-Zadeh H."/>
            <person name="Van Noort V."/>
            <person name="Hofte M."/>
            <person name="Lavigne R."/>
            <person name="De Mot R."/>
        </authorList>
    </citation>
    <scope>NUCLEOTIDE SEQUENCE [LARGE SCALE GENOMIC DNA]</scope>
    <source>
        <strain evidence="5 6">COR58</strain>
    </source>
</reference>
<dbReference type="NCBIfam" id="NF008239">
    <property type="entry name" value="PRK11013.1"/>
    <property type="match status" value="1"/>
</dbReference>
<protein>
    <submittedName>
        <fullName evidence="5">LysR family transcriptional regulator</fullName>
    </submittedName>
</protein>
<comment type="caution">
    <text evidence="5">The sequence shown here is derived from an EMBL/GenBank/DDBJ whole genome shotgun (WGS) entry which is preliminary data.</text>
</comment>
<dbReference type="RefSeq" id="WP_217892076.1">
    <property type="nucleotide sequence ID" value="NZ_JAHSTS010000001.1"/>
</dbReference>
<keyword evidence="1" id="KW-0805">Transcription regulation</keyword>
<dbReference type="Proteomes" id="UP000765224">
    <property type="component" value="Unassembled WGS sequence"/>
</dbReference>
<sequence>MKITLRHVEVFRSIMQTGSVTGAARLLLTSQPTVSRELARLEQVSGLRLFEREGGRLRPTAQALMLLEEVERCYVGLERIDRYAQSIRNFEHGRLELTCLPLFSQTFLPRACRGFHQAHPGVSVSIVAQESPLLEESLVTQQYDLGLTEVEQIPRGTSGELLFSADLVCVLAPGHPLLAKPVLALEDFHRIDFINLASLDIYRQTLDAHFRQAQVDRRTVIETGNAASVCAMVRQGLGVAVINPLTALAEAGRDLLIRPLSLSVPYRVMLIRPEHRPPSASVDAFCQVLREEARLMADGVEKARRGMAEA</sequence>
<evidence type="ECO:0000313" key="5">
    <source>
        <dbReference type="EMBL" id="MBV4458484.1"/>
    </source>
</evidence>
<proteinExistence type="predicted"/>
<keyword evidence="2" id="KW-0238">DNA-binding</keyword>
<accession>A0ABS6PDD3</accession>
<evidence type="ECO:0000256" key="1">
    <source>
        <dbReference type="ARBA" id="ARBA00023015"/>
    </source>
</evidence>
<dbReference type="InterPro" id="IPR000847">
    <property type="entry name" value="LysR_HTH_N"/>
</dbReference>
<dbReference type="InterPro" id="IPR005119">
    <property type="entry name" value="LysR_subst-bd"/>
</dbReference>
<dbReference type="Pfam" id="PF03466">
    <property type="entry name" value="LysR_substrate"/>
    <property type="match status" value="1"/>
</dbReference>
<evidence type="ECO:0000259" key="4">
    <source>
        <dbReference type="PROSITE" id="PS50931"/>
    </source>
</evidence>
<gene>
    <name evidence="5" type="ORF">KVG96_11020</name>
</gene>
<evidence type="ECO:0000313" key="6">
    <source>
        <dbReference type="Proteomes" id="UP000765224"/>
    </source>
</evidence>
<dbReference type="PROSITE" id="PS50931">
    <property type="entry name" value="HTH_LYSR"/>
    <property type="match status" value="1"/>
</dbReference>
<name>A0ABS6PDD3_9PSED</name>
<dbReference type="PANTHER" id="PTHR30427:SF1">
    <property type="entry name" value="TRANSCRIPTIONAL ACTIVATOR PROTEIN LYSR"/>
    <property type="match status" value="1"/>
</dbReference>